<evidence type="ECO:0000313" key="8">
    <source>
        <dbReference type="EMBL" id="GHD67342.1"/>
    </source>
</evidence>
<comment type="subcellular location">
    <subcellularLocation>
        <location evidence="1">Membrane</location>
        <topology evidence="1">Single-pass membrane protein</topology>
    </subcellularLocation>
</comment>
<sequence length="364" mass="39229">MTEEAGSPGKASRIGAWVVLALIAVSLLWYLAADRITPYTSQARVQTFVVPVAAELVGTVTRVYVHDNSRVSVGQPLFDVDPAPYEIALARARADYRSVESSVNAGGEAVRVAEAAMLAAQANARNAAKDAERQERLYAEDPGAISVRRLEIAQATRDTAHSQFVAAQADLRRAIEVAGEPGERNSQLASARALKEKAELDLGKARVTAPIGGVVTDLRTDTGQFVSTGAPVMAIVVSHDIWISADFTENNLGRMQPGNEVDILLDVLPGRILKGRVRSIGNGVSTGQPQPSGALPTVQNNRDWLRQAQRFPVKIEFDPKERPGLQGLRVGGQADVLAYTGNNVLMNALGWIHIRLMSVMSYLY</sequence>
<name>A0ABQ3H2S3_9NEIS</name>
<keyword evidence="3 5" id="KW-1133">Transmembrane helix</keyword>
<evidence type="ECO:0000259" key="6">
    <source>
        <dbReference type="Pfam" id="PF25917"/>
    </source>
</evidence>
<dbReference type="PANTHER" id="PTHR30386">
    <property type="entry name" value="MEMBRANE FUSION SUBUNIT OF EMRAB-TOLC MULTIDRUG EFFLUX PUMP"/>
    <property type="match status" value="1"/>
</dbReference>
<protein>
    <submittedName>
        <fullName evidence="8">Transporter</fullName>
    </submittedName>
</protein>
<evidence type="ECO:0000256" key="3">
    <source>
        <dbReference type="ARBA" id="ARBA00022989"/>
    </source>
</evidence>
<dbReference type="PANTHER" id="PTHR30386:SF26">
    <property type="entry name" value="TRANSPORT PROTEIN COMB"/>
    <property type="match status" value="1"/>
</dbReference>
<feature type="domain" description="p-hydroxybenzoic acid efflux pump subunit AaeA-like beta-barrel" evidence="7">
    <location>
        <begin position="242"/>
        <end position="321"/>
    </location>
</feature>
<dbReference type="Proteomes" id="UP000604737">
    <property type="component" value="Unassembled WGS sequence"/>
</dbReference>
<dbReference type="Gene3D" id="2.40.30.170">
    <property type="match status" value="1"/>
</dbReference>
<feature type="domain" description="Multidrug resistance protein MdtA-like barrel-sandwich hybrid" evidence="6">
    <location>
        <begin position="50"/>
        <end position="237"/>
    </location>
</feature>
<dbReference type="InterPro" id="IPR058625">
    <property type="entry name" value="MdtA-like_BSH"/>
</dbReference>
<reference evidence="9" key="1">
    <citation type="journal article" date="2019" name="Int. J. Syst. Evol. Microbiol.">
        <title>The Global Catalogue of Microorganisms (GCM) 10K type strain sequencing project: providing services to taxonomists for standard genome sequencing and annotation.</title>
        <authorList>
            <consortium name="The Broad Institute Genomics Platform"/>
            <consortium name="The Broad Institute Genome Sequencing Center for Infectious Disease"/>
            <person name="Wu L."/>
            <person name="Ma J."/>
        </authorList>
    </citation>
    <scope>NUCLEOTIDE SEQUENCE [LARGE SCALE GENOMIC DNA]</scope>
    <source>
        <strain evidence="9">KCTC 23701</strain>
    </source>
</reference>
<evidence type="ECO:0000256" key="2">
    <source>
        <dbReference type="ARBA" id="ARBA00022692"/>
    </source>
</evidence>
<dbReference type="RefSeq" id="WP_189461811.1">
    <property type="nucleotide sequence ID" value="NZ_BMYO01000009.1"/>
</dbReference>
<dbReference type="Pfam" id="PF25963">
    <property type="entry name" value="Beta-barrel_AAEA"/>
    <property type="match status" value="1"/>
</dbReference>
<evidence type="ECO:0000256" key="5">
    <source>
        <dbReference type="SAM" id="Phobius"/>
    </source>
</evidence>
<dbReference type="Pfam" id="PF25917">
    <property type="entry name" value="BSH_RND"/>
    <property type="match status" value="1"/>
</dbReference>
<gene>
    <name evidence="8" type="ORF">GCM10007350_30880</name>
</gene>
<dbReference type="SUPFAM" id="SSF111369">
    <property type="entry name" value="HlyD-like secretion proteins"/>
    <property type="match status" value="2"/>
</dbReference>
<dbReference type="InterPro" id="IPR050739">
    <property type="entry name" value="MFP"/>
</dbReference>
<organism evidence="8 9">
    <name type="scientific">Jeongeupia chitinilytica</name>
    <dbReference type="NCBI Taxonomy" id="1041641"/>
    <lineage>
        <taxon>Bacteria</taxon>
        <taxon>Pseudomonadati</taxon>
        <taxon>Pseudomonadota</taxon>
        <taxon>Betaproteobacteria</taxon>
        <taxon>Neisseriales</taxon>
        <taxon>Chitinibacteraceae</taxon>
        <taxon>Jeongeupia</taxon>
    </lineage>
</organism>
<feature type="transmembrane region" description="Helical" evidence="5">
    <location>
        <begin position="14"/>
        <end position="32"/>
    </location>
</feature>
<dbReference type="Gene3D" id="2.40.50.100">
    <property type="match status" value="1"/>
</dbReference>
<evidence type="ECO:0000313" key="9">
    <source>
        <dbReference type="Proteomes" id="UP000604737"/>
    </source>
</evidence>
<keyword evidence="4 5" id="KW-0472">Membrane</keyword>
<proteinExistence type="predicted"/>
<comment type="caution">
    <text evidence="8">The sequence shown here is derived from an EMBL/GenBank/DDBJ whole genome shotgun (WGS) entry which is preliminary data.</text>
</comment>
<keyword evidence="9" id="KW-1185">Reference proteome</keyword>
<keyword evidence="2 5" id="KW-0812">Transmembrane</keyword>
<dbReference type="InterPro" id="IPR058634">
    <property type="entry name" value="AaeA-lik-b-barrel"/>
</dbReference>
<evidence type="ECO:0000256" key="4">
    <source>
        <dbReference type="ARBA" id="ARBA00023136"/>
    </source>
</evidence>
<evidence type="ECO:0000256" key="1">
    <source>
        <dbReference type="ARBA" id="ARBA00004167"/>
    </source>
</evidence>
<evidence type="ECO:0000259" key="7">
    <source>
        <dbReference type="Pfam" id="PF25963"/>
    </source>
</evidence>
<accession>A0ABQ3H2S3</accession>
<dbReference type="EMBL" id="BMYO01000009">
    <property type="protein sequence ID" value="GHD67342.1"/>
    <property type="molecule type" value="Genomic_DNA"/>
</dbReference>